<feature type="transmembrane region" description="Helical" evidence="1">
    <location>
        <begin position="12"/>
        <end position="35"/>
    </location>
</feature>
<evidence type="ECO:0000256" key="1">
    <source>
        <dbReference type="SAM" id="Phobius"/>
    </source>
</evidence>
<feature type="transmembrane region" description="Helical" evidence="1">
    <location>
        <begin position="56"/>
        <end position="79"/>
    </location>
</feature>
<dbReference type="RefSeq" id="WP_113658353.1">
    <property type="nucleotide sequence ID" value="NZ_KZ845665.1"/>
</dbReference>
<reference evidence="2 3" key="1">
    <citation type="submission" date="2018-06" db="EMBL/GenBank/DDBJ databases">
        <title>Thermoflavimicrobium daqus sp. nov., a thermophilic microbe isolated from Moutai-flavour Daqu.</title>
        <authorList>
            <person name="Wang X."/>
            <person name="Zhou H."/>
        </authorList>
    </citation>
    <scope>NUCLEOTIDE SEQUENCE [LARGE SCALE GENOMIC DNA]</scope>
    <source>
        <strain evidence="2 3">FBKL4.011</strain>
    </source>
</reference>
<accession>A0A364K600</accession>
<gene>
    <name evidence="2" type="ORF">DL897_06595</name>
</gene>
<protein>
    <submittedName>
        <fullName evidence="2">Uncharacterized protein</fullName>
    </submittedName>
</protein>
<organism evidence="2 3">
    <name type="scientific">Thermoflavimicrobium daqui</name>
    <dbReference type="NCBI Taxonomy" id="2137476"/>
    <lineage>
        <taxon>Bacteria</taxon>
        <taxon>Bacillati</taxon>
        <taxon>Bacillota</taxon>
        <taxon>Bacilli</taxon>
        <taxon>Bacillales</taxon>
        <taxon>Thermoactinomycetaceae</taxon>
        <taxon>Thermoflavimicrobium</taxon>
    </lineage>
</organism>
<keyword evidence="1" id="KW-0812">Transmembrane</keyword>
<name>A0A364K600_9BACL</name>
<feature type="transmembrane region" description="Helical" evidence="1">
    <location>
        <begin position="85"/>
        <end position="104"/>
    </location>
</feature>
<evidence type="ECO:0000313" key="2">
    <source>
        <dbReference type="EMBL" id="RAL25739.1"/>
    </source>
</evidence>
<keyword evidence="3" id="KW-1185">Reference proteome</keyword>
<reference evidence="2 3" key="2">
    <citation type="submission" date="2018-06" db="EMBL/GenBank/DDBJ databases">
        <authorList>
            <person name="Zhirakovskaya E."/>
        </authorList>
    </citation>
    <scope>NUCLEOTIDE SEQUENCE [LARGE SCALE GENOMIC DNA]</scope>
    <source>
        <strain evidence="2 3">FBKL4.011</strain>
    </source>
</reference>
<keyword evidence="1" id="KW-1133">Transmembrane helix</keyword>
<proteinExistence type="predicted"/>
<dbReference type="AlphaFoldDB" id="A0A364K600"/>
<keyword evidence="1" id="KW-0472">Membrane</keyword>
<dbReference type="EMBL" id="QJKK01000003">
    <property type="protein sequence ID" value="RAL25739.1"/>
    <property type="molecule type" value="Genomic_DNA"/>
</dbReference>
<evidence type="ECO:0000313" key="3">
    <source>
        <dbReference type="Proteomes" id="UP000251213"/>
    </source>
</evidence>
<dbReference type="OrthoDB" id="2991025at2"/>
<comment type="caution">
    <text evidence="2">The sequence shown here is derived from an EMBL/GenBank/DDBJ whole genome shotgun (WGS) entry which is preliminary data.</text>
</comment>
<sequence>MEALKEGFSAFILGFFRLIMVSLGIWMAGLLLLLFRELFSARQFQFQDYLKKLWKLLIFAFEGVAYGGIIIAPIILFFIDSGKKLDYIMVWIDAVILSAIYFYVRKQTGTLSNWRNDFQSLFKKVNHRRDQDRS</sequence>
<dbReference type="Proteomes" id="UP000251213">
    <property type="component" value="Unassembled WGS sequence"/>
</dbReference>